<keyword evidence="1" id="KW-0472">Membrane</keyword>
<accession>A0A1C3MZV3</accession>
<gene>
    <name evidence="2" type="ORF">GA0070620_1358</name>
</gene>
<dbReference type="Proteomes" id="UP000199393">
    <property type="component" value="Chromosome I"/>
</dbReference>
<dbReference type="STRING" id="307121.GA0070620_1358"/>
<keyword evidence="1" id="KW-1133">Transmembrane helix</keyword>
<evidence type="ECO:0000313" key="2">
    <source>
        <dbReference type="EMBL" id="SBV25876.1"/>
    </source>
</evidence>
<feature type="transmembrane region" description="Helical" evidence="1">
    <location>
        <begin position="214"/>
        <end position="239"/>
    </location>
</feature>
<dbReference type="EMBL" id="LT598496">
    <property type="protein sequence ID" value="SBV25876.1"/>
    <property type="molecule type" value="Genomic_DNA"/>
</dbReference>
<feature type="transmembrane region" description="Helical" evidence="1">
    <location>
        <begin position="64"/>
        <end position="86"/>
    </location>
</feature>
<evidence type="ECO:0000256" key="1">
    <source>
        <dbReference type="SAM" id="Phobius"/>
    </source>
</evidence>
<protein>
    <submittedName>
        <fullName evidence="2">Uncharacterized protein</fullName>
    </submittedName>
</protein>
<reference evidence="3" key="1">
    <citation type="submission" date="2016-06" db="EMBL/GenBank/DDBJ databases">
        <authorList>
            <person name="Varghese N."/>
            <person name="Submissions Spin"/>
        </authorList>
    </citation>
    <scope>NUCLEOTIDE SEQUENCE [LARGE SCALE GENOMIC DNA]</scope>
    <source>
        <strain evidence="3">DSM 45344</strain>
    </source>
</reference>
<organism evidence="2 3">
    <name type="scientific">Micromonospora krabiensis</name>
    <dbReference type="NCBI Taxonomy" id="307121"/>
    <lineage>
        <taxon>Bacteria</taxon>
        <taxon>Bacillati</taxon>
        <taxon>Actinomycetota</taxon>
        <taxon>Actinomycetes</taxon>
        <taxon>Micromonosporales</taxon>
        <taxon>Micromonosporaceae</taxon>
        <taxon>Micromonospora</taxon>
    </lineage>
</organism>
<feature type="transmembrane region" description="Helical" evidence="1">
    <location>
        <begin position="182"/>
        <end position="202"/>
    </location>
</feature>
<name>A0A1C3MZV3_9ACTN</name>
<proteinExistence type="predicted"/>
<dbReference type="RefSeq" id="WP_091589060.1">
    <property type="nucleotide sequence ID" value="NZ_JBHRWG010000003.1"/>
</dbReference>
<feature type="transmembrane region" description="Helical" evidence="1">
    <location>
        <begin position="98"/>
        <end position="120"/>
    </location>
</feature>
<feature type="transmembrane region" description="Helical" evidence="1">
    <location>
        <begin position="153"/>
        <end position="176"/>
    </location>
</feature>
<sequence length="253" mass="26319">MGELRKPFLLLAMLAIVLAVGVELGAGLLTGGGDAAAALRDSADALDVELGDVAGVSEPSGRGTGYLALVDAVAVWSTGLYCLSLVLPDRLHGRVQGVATLIFSIVLVVVSLIALVVAFVELSVMVSLFLAAPFGTLAYLALWGFFPVGDATLLLGLALLLKLAWAALLILAQPRFLQNKGLVLLTLTTLLCTVLLEFLHRLVPVILVSILDDVGALVFAVVAIVWGLVLLIGSIPAIVKAVRVTAALPARRT</sequence>
<evidence type="ECO:0000313" key="3">
    <source>
        <dbReference type="Proteomes" id="UP000199393"/>
    </source>
</evidence>
<feature type="transmembrane region" description="Helical" evidence="1">
    <location>
        <begin position="126"/>
        <end position="146"/>
    </location>
</feature>
<keyword evidence="3" id="KW-1185">Reference proteome</keyword>
<dbReference type="AlphaFoldDB" id="A0A1C3MZV3"/>
<dbReference type="PATRIC" id="fig|307121.4.peg.1393"/>
<dbReference type="OrthoDB" id="5109049at2"/>
<keyword evidence="1" id="KW-0812">Transmembrane</keyword>